<organism evidence="2 3">
    <name type="scientific">Candidatus Enterocola intestinipullorum</name>
    <dbReference type="NCBI Taxonomy" id="2840783"/>
    <lineage>
        <taxon>Bacteria</taxon>
        <taxon>Pseudomonadati</taxon>
        <taxon>Bacteroidota</taxon>
        <taxon>Bacteroidia</taxon>
        <taxon>Bacteroidales</taxon>
        <taxon>Candidatus Enterocola</taxon>
    </lineage>
</organism>
<evidence type="ECO:0000313" key="3">
    <source>
        <dbReference type="Proteomes" id="UP000823637"/>
    </source>
</evidence>
<comment type="caution">
    <text evidence="2">The sequence shown here is derived from an EMBL/GenBank/DDBJ whole genome shotgun (WGS) entry which is preliminary data.</text>
</comment>
<evidence type="ECO:0000313" key="2">
    <source>
        <dbReference type="EMBL" id="MBO8446412.1"/>
    </source>
</evidence>
<gene>
    <name evidence="2" type="ORF">IAC32_01505</name>
</gene>
<accession>A0A9D9EEA1</accession>
<dbReference type="Gene3D" id="2.40.160.60">
    <property type="entry name" value="Outer membrane protein transport protein (OMPP1/FadL/TodX)"/>
    <property type="match status" value="1"/>
</dbReference>
<keyword evidence="1" id="KW-0732">Signal</keyword>
<sequence>MNKIRIALIALAFCRIASVSAQIDPAFQLPYMNNYDAGIISATDLNGTARFMGVGGAMGALGGDASVLFYNPAGIGIYRSSEITLSVNGNWNNLDMNSTRATDGDFNLQNAAYIGSWNFKRERGLVNFNVGVAFNRMKNFNRNGTYRTFGNGYSVTQMMADLAQGQSPDQLNVHNLDNPDVGFLPILGYSTGAIWSVEDGSGQPTSDYISYYDHANNVYRQEFEEAKDNGEVDEAAEYIPMTMNNYVELRERGYQNEFALSFGGNVSNIFYFGMSFVCNVLDYNIYQTYEEKLSDGSSYDHYSSFNLNGTGFTYKVGVIVKPVNWLRIGGAFHTPTWYAVNTSSHGDMDTYTDLDGISSHEYVDSYAYRSYFASPMKALGSLGFVIGKYCFIGLDYQYENFRGMKISDNMHNENLGMRAMFKDRNTTLDRHTLRMGVEFKPISALALRIGGGYSFPINTESATRIYYDNDIRTDLGYYNTLQSYNVTCGIGYYVGRNAFDLAYVWQVNDAQYHPYSNNIQNHPSGVKVPDAVGMHSIRNQIVFTYSIRF</sequence>
<feature type="chain" id="PRO_5039645057" description="Outer membrane protein transport protein (OMPP1/FadL/TodX)" evidence="1">
    <location>
        <begin position="22"/>
        <end position="549"/>
    </location>
</feature>
<proteinExistence type="predicted"/>
<evidence type="ECO:0008006" key="4">
    <source>
        <dbReference type="Google" id="ProtNLM"/>
    </source>
</evidence>
<protein>
    <recommendedName>
        <fullName evidence="4">Outer membrane protein transport protein (OMPP1/FadL/TodX)</fullName>
    </recommendedName>
</protein>
<dbReference type="AlphaFoldDB" id="A0A9D9EEA1"/>
<name>A0A9D9EEA1_9BACT</name>
<dbReference type="Proteomes" id="UP000823637">
    <property type="component" value="Unassembled WGS sequence"/>
</dbReference>
<dbReference type="EMBL" id="JADIMR010000021">
    <property type="protein sequence ID" value="MBO8446412.1"/>
    <property type="molecule type" value="Genomic_DNA"/>
</dbReference>
<reference evidence="2" key="2">
    <citation type="journal article" date="2021" name="PeerJ">
        <title>Extensive microbial diversity within the chicken gut microbiome revealed by metagenomics and culture.</title>
        <authorList>
            <person name="Gilroy R."/>
            <person name="Ravi A."/>
            <person name="Getino M."/>
            <person name="Pursley I."/>
            <person name="Horton D.L."/>
            <person name="Alikhan N.F."/>
            <person name="Baker D."/>
            <person name="Gharbi K."/>
            <person name="Hall N."/>
            <person name="Watson M."/>
            <person name="Adriaenssens E.M."/>
            <person name="Foster-Nyarko E."/>
            <person name="Jarju S."/>
            <person name="Secka A."/>
            <person name="Antonio M."/>
            <person name="Oren A."/>
            <person name="Chaudhuri R.R."/>
            <person name="La Ragione R."/>
            <person name="Hildebrand F."/>
            <person name="Pallen M.J."/>
        </authorList>
    </citation>
    <scope>NUCLEOTIDE SEQUENCE</scope>
    <source>
        <strain evidence="2">D3-1215</strain>
    </source>
</reference>
<evidence type="ECO:0000256" key="1">
    <source>
        <dbReference type="SAM" id="SignalP"/>
    </source>
</evidence>
<feature type="signal peptide" evidence="1">
    <location>
        <begin position="1"/>
        <end position="21"/>
    </location>
</feature>
<reference evidence="2" key="1">
    <citation type="submission" date="2020-10" db="EMBL/GenBank/DDBJ databases">
        <authorList>
            <person name="Gilroy R."/>
        </authorList>
    </citation>
    <scope>NUCLEOTIDE SEQUENCE</scope>
    <source>
        <strain evidence="2">D3-1215</strain>
    </source>
</reference>